<comment type="caution">
    <text evidence="2">The sequence shown here is derived from an EMBL/GenBank/DDBJ whole genome shotgun (WGS) entry which is preliminary data.</text>
</comment>
<evidence type="ECO:0000313" key="2">
    <source>
        <dbReference type="EMBL" id="TKK15674.1"/>
    </source>
</evidence>
<name>A0AB38NZT0_9ENTR</name>
<reference evidence="2 3" key="1">
    <citation type="journal article" date="2019" name="Sci. Rep.">
        <title>Differences in resource use lead to coexistence of seed-transmitted microbial populations.</title>
        <authorList>
            <person name="Torres-Cortes G."/>
            <person name="Garcia B.J."/>
            <person name="Compant S."/>
            <person name="Rezki S."/>
            <person name="Jones P."/>
            <person name="Preveaux A."/>
            <person name="Briand M."/>
            <person name="Roulet A."/>
            <person name="Bouchez O."/>
            <person name="Jacobson D."/>
            <person name="Barret M."/>
        </authorList>
    </citation>
    <scope>NUCLEOTIDE SEQUENCE [LARGE SCALE GENOMIC DNA]</scope>
    <source>
        <strain evidence="2 3">CFBP13530</strain>
    </source>
</reference>
<dbReference type="EMBL" id="QGAL01000008">
    <property type="protein sequence ID" value="TKK15674.1"/>
    <property type="molecule type" value="Genomic_DNA"/>
</dbReference>
<accession>A0AB38NZT0</accession>
<feature type="transmembrane region" description="Helical" evidence="1">
    <location>
        <begin position="20"/>
        <end position="37"/>
    </location>
</feature>
<keyword evidence="1" id="KW-0812">Transmembrane</keyword>
<protein>
    <submittedName>
        <fullName evidence="2">Uncharacterized protein</fullName>
    </submittedName>
</protein>
<keyword evidence="1" id="KW-1133">Transmembrane helix</keyword>
<proteinExistence type="predicted"/>
<keyword evidence="1" id="KW-0472">Membrane</keyword>
<evidence type="ECO:0000313" key="3">
    <source>
        <dbReference type="Proteomes" id="UP000306327"/>
    </source>
</evidence>
<evidence type="ECO:0000256" key="1">
    <source>
        <dbReference type="SAM" id="Phobius"/>
    </source>
</evidence>
<dbReference type="AlphaFoldDB" id="A0AB38NZT0"/>
<organism evidence="2 3">
    <name type="scientific">Enterobacter cancerogenus</name>
    <dbReference type="NCBI Taxonomy" id="69218"/>
    <lineage>
        <taxon>Bacteria</taxon>
        <taxon>Pseudomonadati</taxon>
        <taxon>Pseudomonadota</taxon>
        <taxon>Gammaproteobacteria</taxon>
        <taxon>Enterobacterales</taxon>
        <taxon>Enterobacteriaceae</taxon>
        <taxon>Enterobacter</taxon>
        <taxon>Enterobacter cloacae complex</taxon>
    </lineage>
</organism>
<dbReference type="Proteomes" id="UP000306327">
    <property type="component" value="Unassembled WGS sequence"/>
</dbReference>
<gene>
    <name evidence="2" type="ORF">EcCFBP13530_19860</name>
</gene>
<sequence length="71" mass="8016">MINLNNKCRLPDTAILACKTLNAALYGLMVFCMWMFATNLDDAPQLLEKFSQLRDIGKRVSTDDEIHVAGR</sequence>